<evidence type="ECO:0000313" key="2">
    <source>
        <dbReference type="Proteomes" id="UP000775213"/>
    </source>
</evidence>
<evidence type="ECO:0000313" key="1">
    <source>
        <dbReference type="EMBL" id="KAH0470001.1"/>
    </source>
</evidence>
<proteinExistence type="predicted"/>
<dbReference type="EMBL" id="JAGFBR010000002">
    <property type="protein sequence ID" value="KAH0470001.1"/>
    <property type="molecule type" value="Genomic_DNA"/>
</dbReference>
<dbReference type="Proteomes" id="UP000775213">
    <property type="component" value="Unassembled WGS sequence"/>
</dbReference>
<organism evidence="1 2">
    <name type="scientific">Dendrobium chrysotoxum</name>
    <name type="common">Orchid</name>
    <dbReference type="NCBI Taxonomy" id="161865"/>
    <lineage>
        <taxon>Eukaryota</taxon>
        <taxon>Viridiplantae</taxon>
        <taxon>Streptophyta</taxon>
        <taxon>Embryophyta</taxon>
        <taxon>Tracheophyta</taxon>
        <taxon>Spermatophyta</taxon>
        <taxon>Magnoliopsida</taxon>
        <taxon>Liliopsida</taxon>
        <taxon>Asparagales</taxon>
        <taxon>Orchidaceae</taxon>
        <taxon>Epidendroideae</taxon>
        <taxon>Malaxideae</taxon>
        <taxon>Dendrobiinae</taxon>
        <taxon>Dendrobium</taxon>
    </lineage>
</organism>
<accession>A0AAV7HN07</accession>
<dbReference type="AlphaFoldDB" id="A0AAV7HN07"/>
<name>A0AAV7HN07_DENCH</name>
<gene>
    <name evidence="1" type="ORF">IEQ34_001559</name>
</gene>
<dbReference type="InterPro" id="IPR042527">
    <property type="entry name" value="Atg5_UblA_dom_sf"/>
</dbReference>
<keyword evidence="2" id="KW-1185">Reference proteome</keyword>
<reference evidence="1 2" key="1">
    <citation type="journal article" date="2021" name="Hortic Res">
        <title>Chromosome-scale assembly of the Dendrobium chrysotoxum genome enhances the understanding of orchid evolution.</title>
        <authorList>
            <person name="Zhang Y."/>
            <person name="Zhang G.Q."/>
            <person name="Zhang D."/>
            <person name="Liu X.D."/>
            <person name="Xu X.Y."/>
            <person name="Sun W.H."/>
            <person name="Yu X."/>
            <person name="Zhu X."/>
            <person name="Wang Z.W."/>
            <person name="Zhao X."/>
            <person name="Zhong W.Y."/>
            <person name="Chen H."/>
            <person name="Yin W.L."/>
            <person name="Huang T."/>
            <person name="Niu S.C."/>
            <person name="Liu Z.J."/>
        </authorList>
    </citation>
    <scope>NUCLEOTIDE SEQUENCE [LARGE SCALE GENOMIC DNA]</scope>
    <source>
        <strain evidence="1">Lindl</strain>
    </source>
</reference>
<comment type="caution">
    <text evidence="1">The sequence shown here is derived from an EMBL/GenBank/DDBJ whole genome shotgun (WGS) entry which is preliminary data.</text>
</comment>
<protein>
    <submittedName>
        <fullName evidence="1">Uncharacterized protein</fullName>
    </submittedName>
</protein>
<sequence length="125" mass="13634">MELCSEEAVRLVWEGAIPLQIHLHESEVTTLPPPPPVLVFGLWHRQCRNLVLGQPFMQEVAVLTLGSAGQRGEAFSDGDENNSPKFLEEEVVVVCGFQVIPGGGYDKGGGLKVETIERKLLRLGA</sequence>
<dbReference type="Gene3D" id="3.10.20.620">
    <property type="match status" value="1"/>
</dbReference>